<reference evidence="1" key="2">
    <citation type="journal article" date="2021" name="PeerJ">
        <title>Extensive microbial diversity within the chicken gut microbiome revealed by metagenomics and culture.</title>
        <authorList>
            <person name="Gilroy R."/>
            <person name="Ravi A."/>
            <person name="Getino M."/>
            <person name="Pursley I."/>
            <person name="Horton D.L."/>
            <person name="Alikhan N.F."/>
            <person name="Baker D."/>
            <person name="Gharbi K."/>
            <person name="Hall N."/>
            <person name="Watson M."/>
            <person name="Adriaenssens E.M."/>
            <person name="Foster-Nyarko E."/>
            <person name="Jarju S."/>
            <person name="Secka A."/>
            <person name="Antonio M."/>
            <person name="Oren A."/>
            <person name="Chaudhuri R.R."/>
            <person name="La Ragione R."/>
            <person name="Hildebrand F."/>
            <person name="Pallen M.J."/>
        </authorList>
    </citation>
    <scope>NUCLEOTIDE SEQUENCE</scope>
    <source>
        <strain evidence="1">3924</strain>
    </source>
</reference>
<dbReference type="PANTHER" id="PTHR36456">
    <property type="entry name" value="UPF0232 PROTEIN SCO3875"/>
    <property type="match status" value="1"/>
</dbReference>
<accession>A0A940IDV3</accession>
<comment type="caution">
    <text evidence="1">The sequence shown here is derived from an EMBL/GenBank/DDBJ whole genome shotgun (WGS) entry which is preliminary data.</text>
</comment>
<name>A0A940IDV3_9BACT</name>
<protein>
    <submittedName>
        <fullName evidence="1">DUF721 domain-containing protein</fullName>
    </submittedName>
</protein>
<evidence type="ECO:0000313" key="1">
    <source>
        <dbReference type="EMBL" id="MBO8439663.1"/>
    </source>
</evidence>
<reference evidence="1" key="1">
    <citation type="submission" date="2020-10" db="EMBL/GenBank/DDBJ databases">
        <authorList>
            <person name="Gilroy R."/>
        </authorList>
    </citation>
    <scope>NUCLEOTIDE SEQUENCE</scope>
    <source>
        <strain evidence="1">3924</strain>
    </source>
</reference>
<dbReference type="AlphaFoldDB" id="A0A940IDV3"/>
<proteinExistence type="predicted"/>
<dbReference type="EMBL" id="JADIMV010000055">
    <property type="protein sequence ID" value="MBO8439663.1"/>
    <property type="molecule type" value="Genomic_DNA"/>
</dbReference>
<dbReference type="PANTHER" id="PTHR36456:SF1">
    <property type="entry name" value="UPF0232 PROTEIN SCO3875"/>
    <property type="match status" value="1"/>
</dbReference>
<dbReference type="Proteomes" id="UP000712007">
    <property type="component" value="Unassembled WGS sequence"/>
</dbReference>
<sequence>MRARKVLKLSDFLRASLGEQLNCGLEAMDVCREWSEMLGEHVARYSSDAVFRNGELSVRILSSVLRNDLYMQRTLLVEKLNVRLGKKIVTSIRFR</sequence>
<gene>
    <name evidence="1" type="ORF">IAC51_03325</name>
</gene>
<dbReference type="Pfam" id="PF05258">
    <property type="entry name" value="DciA"/>
    <property type="match status" value="1"/>
</dbReference>
<organism evidence="1 2">
    <name type="scientific">Candidatus Aphodosoma intestinipullorum</name>
    <dbReference type="NCBI Taxonomy" id="2840674"/>
    <lineage>
        <taxon>Bacteria</taxon>
        <taxon>Pseudomonadati</taxon>
        <taxon>Bacteroidota</taxon>
        <taxon>Bacteroidia</taxon>
        <taxon>Bacteroidales</taxon>
        <taxon>Candidatus Aphodosoma</taxon>
    </lineage>
</organism>
<evidence type="ECO:0000313" key="2">
    <source>
        <dbReference type="Proteomes" id="UP000712007"/>
    </source>
</evidence>
<dbReference type="InterPro" id="IPR007922">
    <property type="entry name" value="DciA-like"/>
</dbReference>